<name>A0AAV2CF09_9ROSI</name>
<keyword evidence="3" id="KW-1185">Reference proteome</keyword>
<dbReference type="AlphaFoldDB" id="A0AAV2CF09"/>
<accession>A0AAV2CF09</accession>
<protein>
    <submittedName>
        <fullName evidence="2">Uncharacterized protein</fullName>
    </submittedName>
</protein>
<proteinExistence type="predicted"/>
<organism evidence="2 3">
    <name type="scientific">Linum trigynum</name>
    <dbReference type="NCBI Taxonomy" id="586398"/>
    <lineage>
        <taxon>Eukaryota</taxon>
        <taxon>Viridiplantae</taxon>
        <taxon>Streptophyta</taxon>
        <taxon>Embryophyta</taxon>
        <taxon>Tracheophyta</taxon>
        <taxon>Spermatophyta</taxon>
        <taxon>Magnoliopsida</taxon>
        <taxon>eudicotyledons</taxon>
        <taxon>Gunneridae</taxon>
        <taxon>Pentapetalae</taxon>
        <taxon>rosids</taxon>
        <taxon>fabids</taxon>
        <taxon>Malpighiales</taxon>
        <taxon>Linaceae</taxon>
        <taxon>Linum</taxon>
    </lineage>
</organism>
<feature type="region of interest" description="Disordered" evidence="1">
    <location>
        <begin position="20"/>
        <end position="46"/>
    </location>
</feature>
<gene>
    <name evidence="2" type="ORF">LTRI10_LOCUS2358</name>
</gene>
<reference evidence="2 3" key="1">
    <citation type="submission" date="2024-04" db="EMBL/GenBank/DDBJ databases">
        <authorList>
            <person name="Fracassetti M."/>
        </authorList>
    </citation>
    <scope>NUCLEOTIDE SEQUENCE [LARGE SCALE GENOMIC DNA]</scope>
</reference>
<evidence type="ECO:0000313" key="3">
    <source>
        <dbReference type="Proteomes" id="UP001497516"/>
    </source>
</evidence>
<dbReference type="Proteomes" id="UP001497516">
    <property type="component" value="Chromosome 1"/>
</dbReference>
<evidence type="ECO:0000256" key="1">
    <source>
        <dbReference type="SAM" id="MobiDB-lite"/>
    </source>
</evidence>
<evidence type="ECO:0000313" key="2">
    <source>
        <dbReference type="EMBL" id="CAL1354557.1"/>
    </source>
</evidence>
<sequence length="75" mass="7726">MATGSAGTGSDDRVEELLLEEGTRTYTGDGELGAATLTRDGDDADGNPGWEVLTAAGSGAALLPLFTKSRRQKLN</sequence>
<dbReference type="EMBL" id="OZ034813">
    <property type="protein sequence ID" value="CAL1354557.1"/>
    <property type="molecule type" value="Genomic_DNA"/>
</dbReference>